<gene>
    <name evidence="1" type="ORF">NF717_09535</name>
</gene>
<accession>A0A9X4SBZ5</accession>
<protein>
    <submittedName>
        <fullName evidence="1">Uncharacterized protein</fullName>
    </submittedName>
</protein>
<dbReference type="AlphaFoldDB" id="A0A9X4SBZ5"/>
<dbReference type="EMBL" id="JAMWFV010000017">
    <property type="protein sequence ID" value="MDG6145886.1"/>
    <property type="molecule type" value="Genomic_DNA"/>
</dbReference>
<comment type="caution">
    <text evidence="1">The sequence shown here is derived from an EMBL/GenBank/DDBJ whole genome shotgun (WGS) entry which is preliminary data.</text>
</comment>
<dbReference type="RefSeq" id="WP_279365004.1">
    <property type="nucleotide sequence ID" value="NZ_JAMWEC010000002.1"/>
</dbReference>
<evidence type="ECO:0000313" key="2">
    <source>
        <dbReference type="Proteomes" id="UP001153199"/>
    </source>
</evidence>
<evidence type="ECO:0000313" key="1">
    <source>
        <dbReference type="EMBL" id="MDG6145886.1"/>
    </source>
</evidence>
<proteinExistence type="predicted"/>
<sequence>MTLDELKNILDKTSLKVGYKQWAVGQVPLLPYILYYVDEEIGFKADNQVYSKSKAVTIELYSNLKNLKEEEKLEKLLDENKIVYDVYESYIDSEKMFLRAYEINI</sequence>
<keyword evidence="2" id="KW-1185">Reference proteome</keyword>
<dbReference type="Proteomes" id="UP001153199">
    <property type="component" value="Unassembled WGS sequence"/>
</dbReference>
<reference evidence="1" key="1">
    <citation type="submission" date="2022-06" db="EMBL/GenBank/DDBJ databases">
        <title>Lactococcus from bovine mastitis in China.</title>
        <authorList>
            <person name="Lin Y."/>
            <person name="Han B."/>
        </authorList>
    </citation>
    <scope>NUCLEOTIDE SEQUENCE</scope>
    <source>
        <strain evidence="1">Ningxia-I-26</strain>
    </source>
</reference>
<organism evidence="1 2">
    <name type="scientific">Lactococcus formosensis</name>
    <dbReference type="NCBI Taxonomy" id="1281486"/>
    <lineage>
        <taxon>Bacteria</taxon>
        <taxon>Bacillati</taxon>
        <taxon>Bacillota</taxon>
        <taxon>Bacilli</taxon>
        <taxon>Lactobacillales</taxon>
        <taxon>Streptococcaceae</taxon>
        <taxon>Lactococcus</taxon>
    </lineage>
</organism>
<name>A0A9X4SBZ5_9LACT</name>